<evidence type="ECO:0000256" key="6">
    <source>
        <dbReference type="ARBA" id="ARBA00022801"/>
    </source>
</evidence>
<keyword evidence="10" id="KW-1185">Reference proteome</keyword>
<keyword evidence="5" id="KW-0833">Ubl conjugation pathway</keyword>
<evidence type="ECO:0000256" key="3">
    <source>
        <dbReference type="ARBA" id="ARBA00012759"/>
    </source>
</evidence>
<evidence type="ECO:0000256" key="4">
    <source>
        <dbReference type="ARBA" id="ARBA00022670"/>
    </source>
</evidence>
<evidence type="ECO:0000256" key="7">
    <source>
        <dbReference type="ARBA" id="ARBA00022807"/>
    </source>
</evidence>
<sequence length="142" mass="16615">MDDENATDRPMDDEQDLGMAIEHSEDMKGRIVVVQQYFKDLENRHGISFLFNLIPDETFPKTKDRLHAKFGLGQKEFSKIKLSIGYSTEEGTVFRSLQGFSDEELDKVILYDIMSNLDYIYMDHPDRLRSHSSYDRPMIIKN</sequence>
<dbReference type="OrthoDB" id="289038at2759"/>
<evidence type="ECO:0000259" key="8">
    <source>
        <dbReference type="Pfam" id="PF14533"/>
    </source>
</evidence>
<name>A0A6C1EDV8_SACPS</name>
<feature type="domain" description="Ubiquitin carboxyl-terminal hydrolase C-terminal" evidence="8">
    <location>
        <begin position="26"/>
        <end position="128"/>
    </location>
</feature>
<keyword evidence="7" id="KW-0788">Thiol protease</keyword>
<comment type="similarity">
    <text evidence="2">Belongs to the peptidase C19 family.</text>
</comment>
<dbReference type="Proteomes" id="UP000501346">
    <property type="component" value="Chromosome SeXIII-ScXIII"/>
</dbReference>
<evidence type="ECO:0000313" key="9">
    <source>
        <dbReference type="EMBL" id="QID87442.1"/>
    </source>
</evidence>
<evidence type="ECO:0000313" key="10">
    <source>
        <dbReference type="Proteomes" id="UP000501346"/>
    </source>
</evidence>
<dbReference type="EC" id="3.4.19.12" evidence="3"/>
<dbReference type="AlphaFoldDB" id="A0A6C1EDV8"/>
<gene>
    <name evidence="9" type="primary">UBP15_6</name>
    <name evidence="9" type="ORF">GRS66_010119</name>
</gene>
<dbReference type="Pfam" id="PF14533">
    <property type="entry name" value="USP7_C2"/>
    <property type="match status" value="1"/>
</dbReference>
<keyword evidence="6" id="KW-0378">Hydrolase</keyword>
<dbReference type="InterPro" id="IPR029346">
    <property type="entry name" value="USP_C"/>
</dbReference>
<reference evidence="9 10" key="1">
    <citation type="journal article" date="2019" name="BMC Genomics">
        <title>Chromosome level assembly and comparative genome analysis confirm lager-brewing yeasts originated from a single hybridization.</title>
        <authorList>
            <person name="Salazar A.N."/>
            <person name="Gorter de Vries A.R."/>
            <person name="van den Broek M."/>
            <person name="Brouwers N."/>
            <person name="de la Torre Cortes P."/>
            <person name="Kuijpers N.G.A."/>
            <person name="Daran J.G."/>
            <person name="Abeel T."/>
        </authorList>
    </citation>
    <scope>NUCLEOTIDE SEQUENCE [LARGE SCALE GENOMIC DNA]</scope>
    <source>
        <strain evidence="9 10">CBS 1483</strain>
    </source>
</reference>
<accession>A0A6C1EDV8</accession>
<keyword evidence="4 9" id="KW-0645">Protease</keyword>
<dbReference type="GO" id="GO:0004843">
    <property type="term" value="F:cysteine-type deubiquitinase activity"/>
    <property type="evidence" value="ECO:0007669"/>
    <property type="project" value="UniProtKB-EC"/>
</dbReference>
<proteinExistence type="inferred from homology"/>
<protein>
    <recommendedName>
        <fullName evidence="3">ubiquitinyl hydrolase 1</fullName>
        <ecNumber evidence="3">3.4.19.12</ecNumber>
    </recommendedName>
</protein>
<dbReference type="GO" id="GO:0006508">
    <property type="term" value="P:proteolysis"/>
    <property type="evidence" value="ECO:0007669"/>
    <property type="project" value="UniProtKB-KW"/>
</dbReference>
<organism evidence="9 10">
    <name type="scientific">Saccharomyces pastorianus</name>
    <name type="common">Lager yeast</name>
    <name type="synonym">Saccharomyces cerevisiae x Saccharomyces eubayanus</name>
    <dbReference type="NCBI Taxonomy" id="27292"/>
    <lineage>
        <taxon>Eukaryota</taxon>
        <taxon>Fungi</taxon>
        <taxon>Dikarya</taxon>
        <taxon>Ascomycota</taxon>
        <taxon>Saccharomycotina</taxon>
        <taxon>Saccharomycetes</taxon>
        <taxon>Saccharomycetales</taxon>
        <taxon>Saccharomycetaceae</taxon>
        <taxon>Saccharomyces</taxon>
    </lineage>
</organism>
<evidence type="ECO:0000256" key="5">
    <source>
        <dbReference type="ARBA" id="ARBA00022786"/>
    </source>
</evidence>
<dbReference type="EMBL" id="CP049010">
    <property type="protein sequence ID" value="QID87442.1"/>
    <property type="molecule type" value="Genomic_DNA"/>
</dbReference>
<evidence type="ECO:0000256" key="2">
    <source>
        <dbReference type="ARBA" id="ARBA00009085"/>
    </source>
</evidence>
<evidence type="ECO:0000256" key="1">
    <source>
        <dbReference type="ARBA" id="ARBA00000707"/>
    </source>
</evidence>
<comment type="catalytic activity">
    <reaction evidence="1">
        <text>Thiol-dependent hydrolysis of ester, thioester, amide, peptide and isopeptide bonds formed by the C-terminal Gly of ubiquitin (a 76-residue protein attached to proteins as an intracellular targeting signal).</text>
        <dbReference type="EC" id="3.4.19.12"/>
    </reaction>
</comment>